<dbReference type="InterPro" id="IPR002818">
    <property type="entry name" value="DJ-1/PfpI"/>
</dbReference>
<dbReference type="Gene3D" id="1.10.10.60">
    <property type="entry name" value="Homeodomain-like"/>
    <property type="match status" value="1"/>
</dbReference>
<sequence>MARLDAPGAGGVELRIGILLWPQFPLLSLAGLCDALRHAADIGDQSQQLRCSWTVLGTPGERIAASCGIEVPVQQSLGSEATFDYIAVIGGLLPQLDKADRRQVRFLKQAAASGVPLLGICTGSFVLAHHGLMDGHTACVHPFHVADWQRLFPALPHSTHGDYLVDGDRITCAGGVSIIELATELVRRHCGADRAAKVVHQMTVSRRAASSHVARRHALGYAGADNDKLRQAILLMEKNIATPLEIGVIARLVDCNRRQLERVFVAETGLSPAEFYRRSRLKFGRWLLTTTDAAISVIAADSGFADSAHFIRLFQQHYGMAPGRLRAALVAKV</sequence>
<dbReference type="PROSITE" id="PS01124">
    <property type="entry name" value="HTH_ARAC_FAMILY_2"/>
    <property type="match status" value="1"/>
</dbReference>
<comment type="caution">
    <text evidence="5">The sequence shown here is derived from an EMBL/GenBank/DDBJ whole genome shotgun (WGS) entry which is preliminary data.</text>
</comment>
<feature type="domain" description="HTH araC/xylS-type" evidence="4">
    <location>
        <begin position="230"/>
        <end position="328"/>
    </location>
</feature>
<dbReference type="PANTHER" id="PTHR43130">
    <property type="entry name" value="ARAC-FAMILY TRANSCRIPTIONAL REGULATOR"/>
    <property type="match status" value="1"/>
</dbReference>
<dbReference type="RefSeq" id="WP_233446940.1">
    <property type="nucleotide sequence ID" value="NZ_VIDT01000507.1"/>
</dbReference>
<accession>A0ABN1K9C3</accession>
<proteinExistence type="predicted"/>
<dbReference type="SMART" id="SM00342">
    <property type="entry name" value="HTH_ARAC"/>
    <property type="match status" value="1"/>
</dbReference>
<keyword evidence="2" id="KW-0238">DNA-binding</keyword>
<dbReference type="InterPro" id="IPR009057">
    <property type="entry name" value="Homeodomain-like_sf"/>
</dbReference>
<dbReference type="CDD" id="cd03136">
    <property type="entry name" value="GATase1_AraC_ArgR_like"/>
    <property type="match status" value="1"/>
</dbReference>
<dbReference type="Pfam" id="PF12833">
    <property type="entry name" value="HTH_18"/>
    <property type="match status" value="1"/>
</dbReference>
<dbReference type="Proteomes" id="UP001500279">
    <property type="component" value="Unassembled WGS sequence"/>
</dbReference>
<dbReference type="EMBL" id="BAAAEW010000026">
    <property type="protein sequence ID" value="GAA0759106.1"/>
    <property type="molecule type" value="Genomic_DNA"/>
</dbReference>
<evidence type="ECO:0000259" key="4">
    <source>
        <dbReference type="PROSITE" id="PS01124"/>
    </source>
</evidence>
<dbReference type="InterPro" id="IPR029062">
    <property type="entry name" value="Class_I_gatase-like"/>
</dbReference>
<evidence type="ECO:0000313" key="6">
    <source>
        <dbReference type="Proteomes" id="UP001500279"/>
    </source>
</evidence>
<name>A0ABN1K9C3_9BURK</name>
<dbReference type="InterPro" id="IPR018062">
    <property type="entry name" value="HTH_AraC-typ_CS"/>
</dbReference>
<dbReference type="InterPro" id="IPR018060">
    <property type="entry name" value="HTH_AraC"/>
</dbReference>
<gene>
    <name evidence="5" type="ORF">GCM10009107_40240</name>
</gene>
<dbReference type="InterPro" id="IPR052158">
    <property type="entry name" value="INH-QAR"/>
</dbReference>
<dbReference type="SUPFAM" id="SSF52317">
    <property type="entry name" value="Class I glutamine amidotransferase-like"/>
    <property type="match status" value="1"/>
</dbReference>
<dbReference type="Pfam" id="PF01965">
    <property type="entry name" value="DJ-1_PfpI"/>
    <property type="match status" value="1"/>
</dbReference>
<evidence type="ECO:0000313" key="5">
    <source>
        <dbReference type="EMBL" id="GAA0759106.1"/>
    </source>
</evidence>
<keyword evidence="1" id="KW-0805">Transcription regulation</keyword>
<keyword evidence="6" id="KW-1185">Reference proteome</keyword>
<evidence type="ECO:0000256" key="2">
    <source>
        <dbReference type="ARBA" id="ARBA00023125"/>
    </source>
</evidence>
<reference evidence="5 6" key="1">
    <citation type="journal article" date="2019" name="Int. J. Syst. Evol. Microbiol.">
        <title>The Global Catalogue of Microorganisms (GCM) 10K type strain sequencing project: providing services to taxonomists for standard genome sequencing and annotation.</title>
        <authorList>
            <consortium name="The Broad Institute Genomics Platform"/>
            <consortium name="The Broad Institute Genome Sequencing Center for Infectious Disease"/>
            <person name="Wu L."/>
            <person name="Ma J."/>
        </authorList>
    </citation>
    <scope>NUCLEOTIDE SEQUENCE [LARGE SCALE GENOMIC DNA]</scope>
    <source>
        <strain evidence="5 6">JCM 15503</strain>
    </source>
</reference>
<protein>
    <submittedName>
        <fullName evidence="5">GlxA family transcriptional regulator</fullName>
    </submittedName>
</protein>
<keyword evidence="3" id="KW-0804">Transcription</keyword>
<dbReference type="PANTHER" id="PTHR43130:SF3">
    <property type="entry name" value="HTH-TYPE TRANSCRIPTIONAL REGULATOR RV1931C"/>
    <property type="match status" value="1"/>
</dbReference>
<evidence type="ECO:0000256" key="3">
    <source>
        <dbReference type="ARBA" id="ARBA00023163"/>
    </source>
</evidence>
<evidence type="ECO:0000256" key="1">
    <source>
        <dbReference type="ARBA" id="ARBA00023015"/>
    </source>
</evidence>
<dbReference type="Gene3D" id="3.40.50.880">
    <property type="match status" value="1"/>
</dbReference>
<dbReference type="PROSITE" id="PS00041">
    <property type="entry name" value="HTH_ARAC_FAMILY_1"/>
    <property type="match status" value="1"/>
</dbReference>
<dbReference type="SUPFAM" id="SSF46689">
    <property type="entry name" value="Homeodomain-like"/>
    <property type="match status" value="2"/>
</dbReference>
<organism evidence="5 6">
    <name type="scientific">Ideonella azotifigens</name>
    <dbReference type="NCBI Taxonomy" id="513160"/>
    <lineage>
        <taxon>Bacteria</taxon>
        <taxon>Pseudomonadati</taxon>
        <taxon>Pseudomonadota</taxon>
        <taxon>Betaproteobacteria</taxon>
        <taxon>Burkholderiales</taxon>
        <taxon>Sphaerotilaceae</taxon>
        <taxon>Ideonella</taxon>
    </lineage>
</organism>